<evidence type="ECO:0000313" key="1">
    <source>
        <dbReference type="EMBL" id="SCA56123.1"/>
    </source>
</evidence>
<proteinExistence type="predicted"/>
<protein>
    <submittedName>
        <fullName evidence="1">Uncharacterized protein</fullName>
    </submittedName>
</protein>
<dbReference type="RefSeq" id="WP_069186810.1">
    <property type="nucleotide sequence ID" value="NZ_FLYE01000011.1"/>
</dbReference>
<dbReference type="STRING" id="1867952.MTBPR1_190001"/>
<dbReference type="EMBL" id="FLYE01000011">
    <property type="protein sequence ID" value="SCA56123.1"/>
    <property type="molecule type" value="Genomic_DNA"/>
</dbReference>
<dbReference type="OrthoDB" id="1931120at2"/>
<gene>
    <name evidence="1" type="ORF">MTBPR1_190001</name>
</gene>
<name>A0A1C3RFP9_9PROT</name>
<sequence length="89" mass="10198">MKEEVPEAIDNSTYGVKQVAKTVLAMKEFSHPSTKEKSNVNLNQVIERVLIICKNEWKNIAELELKLAPLYLGFLHMKVISVRLFLTLL</sequence>
<dbReference type="AlphaFoldDB" id="A0A1C3RFP9"/>
<organism evidence="1 2">
    <name type="scientific">Candidatus Terasakiella magnetica</name>
    <dbReference type="NCBI Taxonomy" id="1867952"/>
    <lineage>
        <taxon>Bacteria</taxon>
        <taxon>Pseudomonadati</taxon>
        <taxon>Pseudomonadota</taxon>
        <taxon>Alphaproteobacteria</taxon>
        <taxon>Rhodospirillales</taxon>
        <taxon>Terasakiellaceae</taxon>
        <taxon>Terasakiella</taxon>
    </lineage>
</organism>
<evidence type="ECO:0000313" key="2">
    <source>
        <dbReference type="Proteomes" id="UP000231658"/>
    </source>
</evidence>
<accession>A0A1C3RFP9</accession>
<dbReference type="Proteomes" id="UP000231658">
    <property type="component" value="Unassembled WGS sequence"/>
</dbReference>
<reference evidence="1 2" key="1">
    <citation type="submission" date="2016-07" db="EMBL/GenBank/DDBJ databases">
        <authorList>
            <person name="Lefevre C.T."/>
        </authorList>
    </citation>
    <scope>NUCLEOTIDE SEQUENCE [LARGE SCALE GENOMIC DNA]</scope>
    <source>
        <strain evidence="1">PR1</strain>
    </source>
</reference>
<keyword evidence="2" id="KW-1185">Reference proteome</keyword>